<evidence type="ECO:0000313" key="1">
    <source>
        <dbReference type="EMBL" id="JAN68993.1"/>
    </source>
</evidence>
<reference evidence="1" key="1">
    <citation type="submission" date="2015-10" db="EMBL/GenBank/DDBJ databases">
        <title>EvidentialGene: Evidence-directed Construction of Complete mRNA Transcriptomes without Genomes.</title>
        <authorList>
            <person name="Gilbert D.G."/>
        </authorList>
    </citation>
    <scope>NUCLEOTIDE SEQUENCE</scope>
</reference>
<proteinExistence type="predicted"/>
<organism evidence="1">
    <name type="scientific">Daphnia magna</name>
    <dbReference type="NCBI Taxonomy" id="35525"/>
    <lineage>
        <taxon>Eukaryota</taxon>
        <taxon>Metazoa</taxon>
        <taxon>Ecdysozoa</taxon>
        <taxon>Arthropoda</taxon>
        <taxon>Crustacea</taxon>
        <taxon>Branchiopoda</taxon>
        <taxon>Diplostraca</taxon>
        <taxon>Cladocera</taxon>
        <taxon>Anomopoda</taxon>
        <taxon>Daphniidae</taxon>
        <taxon>Daphnia</taxon>
    </lineage>
</organism>
<dbReference type="AlphaFoldDB" id="A0A0P6H0U4"/>
<protein>
    <submittedName>
        <fullName evidence="1">Uncharacterized protein</fullName>
    </submittedName>
</protein>
<name>A0A0P6H0U4_9CRUS</name>
<accession>A0A0P6H0U4</accession>
<dbReference type="EMBL" id="GDIQ01025744">
    <property type="protein sequence ID" value="JAN68993.1"/>
    <property type="molecule type" value="Transcribed_RNA"/>
</dbReference>
<sequence length="80" mass="9296">MYIFIALGFFFFSSFSSSFLFRIKRRRTSKVLQAEREGVSTFPSVHFGIFFFPLQTKQTKEAKVARNSRPCLICITACRV</sequence>